<dbReference type="RefSeq" id="WP_122917151.1">
    <property type="nucleotide sequence ID" value="NZ_RHHQ01000006.1"/>
</dbReference>
<accession>A0A3M8DT09</accession>
<gene>
    <name evidence="1" type="ORF">EDM56_05690</name>
</gene>
<name>A0A3M8DT09_9BACL</name>
<protein>
    <submittedName>
        <fullName evidence="1">EcsC family protein</fullName>
    </submittedName>
</protein>
<dbReference type="Pfam" id="PF12787">
    <property type="entry name" value="EcsC"/>
    <property type="match status" value="1"/>
</dbReference>
<evidence type="ECO:0000313" key="1">
    <source>
        <dbReference type="EMBL" id="RNB91298.1"/>
    </source>
</evidence>
<dbReference type="OrthoDB" id="2737310at2"/>
<evidence type="ECO:0000313" key="2">
    <source>
        <dbReference type="Proteomes" id="UP000271031"/>
    </source>
</evidence>
<dbReference type="AlphaFoldDB" id="A0A3M8DT09"/>
<keyword evidence="2" id="KW-1185">Reference proteome</keyword>
<dbReference type="PANTHER" id="PTHR41260:SF1">
    <property type="entry name" value="PROTEIN ECSC"/>
    <property type="match status" value="1"/>
</dbReference>
<organism evidence="1 2">
    <name type="scientific">Brevibacillus fluminis</name>
    <dbReference type="NCBI Taxonomy" id="511487"/>
    <lineage>
        <taxon>Bacteria</taxon>
        <taxon>Bacillati</taxon>
        <taxon>Bacillota</taxon>
        <taxon>Bacilli</taxon>
        <taxon>Bacillales</taxon>
        <taxon>Paenibacillaceae</taxon>
        <taxon>Brevibacillus</taxon>
    </lineage>
</organism>
<dbReference type="PANTHER" id="PTHR41260">
    <property type="entry name" value="PROTEIN ECSC"/>
    <property type="match status" value="1"/>
</dbReference>
<proteinExistence type="predicted"/>
<sequence length="263" mass="29589">MLLEIAKWENAQKDLWFWEKLGRLPFVWLDRLTPAFVQEKLGAAIDELASFLETGGKFLTDERAVRKRFAELPGLTEVERQSIADGRLVNLSIARMDSVAGDIGDSRARFATIQGATTGFGGLFTLAADIPLLIGTSLKTLQEIALSYGYDPHAKEERLFIVKCLQFSSSDYVGKKAILSSLEAFTEPEGKVRDNLIAELQGWREMVIVYTENFGWKKLFQLVPIAGMVFGGYLNRKTVEDTAEAGRMLYKKRRALERLRENG</sequence>
<dbReference type="InterPro" id="IPR024787">
    <property type="entry name" value="EcsC"/>
</dbReference>
<dbReference type="Proteomes" id="UP000271031">
    <property type="component" value="Unassembled WGS sequence"/>
</dbReference>
<dbReference type="EMBL" id="RHHQ01000006">
    <property type="protein sequence ID" value="RNB91298.1"/>
    <property type="molecule type" value="Genomic_DNA"/>
</dbReference>
<reference evidence="1 2" key="1">
    <citation type="submission" date="2018-10" db="EMBL/GenBank/DDBJ databases">
        <title>Phylogenomics of Brevibacillus.</title>
        <authorList>
            <person name="Dunlap C."/>
        </authorList>
    </citation>
    <scope>NUCLEOTIDE SEQUENCE [LARGE SCALE GENOMIC DNA]</scope>
    <source>
        <strain evidence="1 2">JCM 15716</strain>
    </source>
</reference>
<comment type="caution">
    <text evidence="1">The sequence shown here is derived from an EMBL/GenBank/DDBJ whole genome shotgun (WGS) entry which is preliminary data.</text>
</comment>